<accession>E5RM91</accession>
<reference evidence="1" key="1">
    <citation type="submission" date="2009-06" db="EMBL/GenBank/DDBJ databases">
        <title>Molecular analyses of full-length sytolethal distending toxin (cdt) gene operon from the urease-positive thermophilic Campylobacter organisms and comparison with those from other campylobacter.</title>
        <authorList>
            <person name="Nakanishi S."/>
            <person name="Tazumi A."/>
            <person name="Moore J."/>
            <person name="Millar C."/>
            <person name="Murayama O."/>
            <person name="Matsuda M."/>
        </authorList>
    </citation>
    <scope>NUCLEOTIDE SEQUENCE</scope>
    <source>
        <strain evidence="1">A3</strain>
    </source>
</reference>
<name>E5RM91_CAMLA</name>
<evidence type="ECO:0000313" key="1">
    <source>
        <dbReference type="EMBL" id="BAJ52792.1"/>
    </source>
</evidence>
<protein>
    <submittedName>
        <fullName evidence="1">Uncharacterized protein</fullName>
    </submittedName>
</protein>
<organism evidence="1">
    <name type="scientific">Campylobacter lari</name>
    <dbReference type="NCBI Taxonomy" id="201"/>
    <lineage>
        <taxon>Bacteria</taxon>
        <taxon>Pseudomonadati</taxon>
        <taxon>Campylobacterota</taxon>
        <taxon>Epsilonproteobacteria</taxon>
        <taxon>Campylobacterales</taxon>
        <taxon>Campylobacteraceae</taxon>
        <taxon>Campylobacter</taxon>
    </lineage>
</organism>
<dbReference type="AlphaFoldDB" id="E5RM91"/>
<proteinExistence type="predicted"/>
<sequence length="204" mass="24485">MKIKVRFMKRYVRLDMTNKHLKIFRDAIKDDLKIKPNGNCFIVFEKHEDSKIKKIEFTLKNQDDFLILRQDENKHTLNLLNSFSTNKSCDFIVFRILNNELIVYYSEIKSSLSKKNENEALEQIKSSRLFVNYLLSCYLEYHKESIVIKKEFFLYIYPKMGVSNKRIFCKMTNLRFKSVEVSDIQNGIVKISENKINEFFEIFK</sequence>
<dbReference type="EMBL" id="AB509356">
    <property type="protein sequence ID" value="BAJ52792.1"/>
    <property type="molecule type" value="Genomic_DNA"/>
</dbReference>